<sequence>MPKNQTLIARQIFIHPTPSLPSPSSFSSLDKGRPLLQRHVRSNSTNSCHSGRFAELAGGTTAECAAICCCCPCVLVNLLYLTICKVPAGLCRRALRRKRRNQLIKQGLLPARTNRRHCGFDDTDILIHQSPSMHELVEFRSDSEASDEEEEMMKLEKEMWETFYNTGFWRSPSQKEAPGMRSNLHIDSLMAKVPEMEEVKKPETHMTSVAAFVEGGIQDSCEDACSICLEEFCESNPSTVTNCKHEYHLQCILEWCQRSSQCPMCLQAISLKDPTSRELLEAVERERKIRAATPRNAAIFRHPTLGDFELQHVPVGASDSDLEERIIQHLAAAAAMGRTHHFGRRGNEPATAAVASPSAPIAFHEDELPQQTVQFPFAVTDHSSSASGSTIMPTNRQGMSFNNRAASHSSSPNQDRGGPSEFQSFSESLKSRLNAVSMRYKESISRSTRGWKERLFSRNSSMSALGSEVQREK</sequence>
<dbReference type="Pfam" id="PF13639">
    <property type="entry name" value="zf-RING_2"/>
    <property type="match status" value="1"/>
</dbReference>
<dbReference type="PANTHER" id="PTHR33264:SF71">
    <property type="match status" value="1"/>
</dbReference>
<dbReference type="PROSITE" id="PS50089">
    <property type="entry name" value="ZF_RING_2"/>
    <property type="match status" value="1"/>
</dbReference>
<feature type="region of interest" description="Disordered" evidence="2">
    <location>
        <begin position="440"/>
        <end position="473"/>
    </location>
</feature>
<dbReference type="GO" id="GO:0008270">
    <property type="term" value="F:zinc ion binding"/>
    <property type="evidence" value="ECO:0007669"/>
    <property type="project" value="UniProtKB-KW"/>
</dbReference>
<dbReference type="FunFam" id="3.30.40.10:FF:000705">
    <property type="entry name" value="E3 ubiquitin-protein ligase RHF2A isoform X1"/>
    <property type="match status" value="1"/>
</dbReference>
<evidence type="ECO:0000313" key="4">
    <source>
        <dbReference type="EMBL" id="KAF2287410.1"/>
    </source>
</evidence>
<dbReference type="AlphaFoldDB" id="A0A6A6KEP1"/>
<evidence type="ECO:0000313" key="5">
    <source>
        <dbReference type="Proteomes" id="UP000467840"/>
    </source>
</evidence>
<protein>
    <recommendedName>
        <fullName evidence="3">RING-type domain-containing protein</fullName>
    </recommendedName>
</protein>
<feature type="region of interest" description="Disordered" evidence="2">
    <location>
        <begin position="381"/>
        <end position="426"/>
    </location>
</feature>
<feature type="compositionally biased region" description="Polar residues" evidence="2">
    <location>
        <begin position="381"/>
        <end position="414"/>
    </location>
</feature>
<reference evidence="4 5" key="1">
    <citation type="journal article" date="2020" name="Mol. Plant">
        <title>The Chromosome-Based Rubber Tree Genome Provides New Insights into Spurge Genome Evolution and Rubber Biosynthesis.</title>
        <authorList>
            <person name="Liu J."/>
            <person name="Shi C."/>
            <person name="Shi C.C."/>
            <person name="Li W."/>
            <person name="Zhang Q.J."/>
            <person name="Zhang Y."/>
            <person name="Li K."/>
            <person name="Lu H.F."/>
            <person name="Shi C."/>
            <person name="Zhu S.T."/>
            <person name="Xiao Z.Y."/>
            <person name="Nan H."/>
            <person name="Yue Y."/>
            <person name="Zhu X.G."/>
            <person name="Wu Y."/>
            <person name="Hong X.N."/>
            <person name="Fan G.Y."/>
            <person name="Tong Y."/>
            <person name="Zhang D."/>
            <person name="Mao C.L."/>
            <person name="Liu Y.L."/>
            <person name="Hao S.J."/>
            <person name="Liu W.Q."/>
            <person name="Lv M.Q."/>
            <person name="Zhang H.B."/>
            <person name="Liu Y."/>
            <person name="Hu-Tang G.R."/>
            <person name="Wang J.P."/>
            <person name="Wang J.H."/>
            <person name="Sun Y.H."/>
            <person name="Ni S.B."/>
            <person name="Chen W.B."/>
            <person name="Zhang X.C."/>
            <person name="Jiao Y.N."/>
            <person name="Eichler E.E."/>
            <person name="Li G.H."/>
            <person name="Liu X."/>
            <person name="Gao L.Z."/>
        </authorList>
    </citation>
    <scope>NUCLEOTIDE SEQUENCE [LARGE SCALE GENOMIC DNA]</scope>
    <source>
        <strain evidence="5">cv. GT1</strain>
        <tissue evidence="4">Leaf</tissue>
    </source>
</reference>
<dbReference type="Gene3D" id="3.30.40.10">
    <property type="entry name" value="Zinc/RING finger domain, C3HC4 (zinc finger)"/>
    <property type="match status" value="1"/>
</dbReference>
<dbReference type="Proteomes" id="UP000467840">
    <property type="component" value="Chromosome 3"/>
</dbReference>
<organism evidence="4 5">
    <name type="scientific">Hevea brasiliensis</name>
    <name type="common">Para rubber tree</name>
    <name type="synonym">Siphonia brasiliensis</name>
    <dbReference type="NCBI Taxonomy" id="3981"/>
    <lineage>
        <taxon>Eukaryota</taxon>
        <taxon>Viridiplantae</taxon>
        <taxon>Streptophyta</taxon>
        <taxon>Embryophyta</taxon>
        <taxon>Tracheophyta</taxon>
        <taxon>Spermatophyta</taxon>
        <taxon>Magnoliopsida</taxon>
        <taxon>eudicotyledons</taxon>
        <taxon>Gunneridae</taxon>
        <taxon>Pentapetalae</taxon>
        <taxon>rosids</taxon>
        <taxon>fabids</taxon>
        <taxon>Malpighiales</taxon>
        <taxon>Euphorbiaceae</taxon>
        <taxon>Crotonoideae</taxon>
        <taxon>Micrandreae</taxon>
        <taxon>Hevea</taxon>
    </lineage>
</organism>
<dbReference type="PANTHER" id="PTHR33264">
    <property type="entry name" value="EXPRESSED PROTEIN"/>
    <property type="match status" value="1"/>
</dbReference>
<evidence type="ECO:0000259" key="3">
    <source>
        <dbReference type="PROSITE" id="PS50089"/>
    </source>
</evidence>
<name>A0A6A6KEP1_HEVBR</name>
<feature type="compositionally biased region" description="Basic and acidic residues" evidence="2">
    <location>
        <begin position="440"/>
        <end position="456"/>
    </location>
</feature>
<accession>A0A6A6KEP1</accession>
<dbReference type="SUPFAM" id="SSF57850">
    <property type="entry name" value="RING/U-box"/>
    <property type="match status" value="1"/>
</dbReference>
<keyword evidence="1" id="KW-0863">Zinc-finger</keyword>
<dbReference type="EMBL" id="JAAGAX010000017">
    <property type="protein sequence ID" value="KAF2287410.1"/>
    <property type="molecule type" value="Genomic_DNA"/>
</dbReference>
<keyword evidence="5" id="KW-1185">Reference proteome</keyword>
<evidence type="ECO:0000256" key="2">
    <source>
        <dbReference type="SAM" id="MobiDB-lite"/>
    </source>
</evidence>
<dbReference type="SMART" id="SM00184">
    <property type="entry name" value="RING"/>
    <property type="match status" value="1"/>
</dbReference>
<dbReference type="InterPro" id="IPR013083">
    <property type="entry name" value="Znf_RING/FYVE/PHD"/>
</dbReference>
<gene>
    <name evidence="4" type="ORF">GH714_039841</name>
</gene>
<comment type="caution">
    <text evidence="4">The sequence shown here is derived from an EMBL/GenBank/DDBJ whole genome shotgun (WGS) entry which is preliminary data.</text>
</comment>
<feature type="domain" description="RING-type" evidence="3">
    <location>
        <begin position="225"/>
        <end position="265"/>
    </location>
</feature>
<evidence type="ECO:0000256" key="1">
    <source>
        <dbReference type="PROSITE-ProRule" id="PRU00175"/>
    </source>
</evidence>
<dbReference type="InterPro" id="IPR001841">
    <property type="entry name" value="Znf_RING"/>
</dbReference>
<keyword evidence="1" id="KW-0862">Zinc</keyword>
<proteinExistence type="predicted"/>
<keyword evidence="1" id="KW-0479">Metal-binding</keyword>